<reference evidence="3 4" key="1">
    <citation type="journal article" date="2013" name="PLoS Genet.">
        <title>The genome and development-dependent transcriptomes of Pyronema confluens: a window into fungal evolution.</title>
        <authorList>
            <person name="Traeger S."/>
            <person name="Altegoer F."/>
            <person name="Freitag M."/>
            <person name="Gabaldon T."/>
            <person name="Kempken F."/>
            <person name="Kumar A."/>
            <person name="Marcet-Houben M."/>
            <person name="Poggeler S."/>
            <person name="Stajich J.E."/>
            <person name="Nowrousian M."/>
        </authorList>
    </citation>
    <scope>NUCLEOTIDE SEQUENCE [LARGE SCALE GENOMIC DNA]</scope>
    <source>
        <strain evidence="4">CBS 100304</strain>
        <tissue evidence="3">Vegetative mycelium</tissue>
    </source>
</reference>
<keyword evidence="2" id="KW-0732">Signal</keyword>
<accession>U4LNG6</accession>
<evidence type="ECO:0000313" key="3">
    <source>
        <dbReference type="EMBL" id="CCX30865.1"/>
    </source>
</evidence>
<dbReference type="EMBL" id="HF935497">
    <property type="protein sequence ID" value="CCX30865.1"/>
    <property type="molecule type" value="Genomic_DNA"/>
</dbReference>
<name>U4LNG6_PYROM</name>
<keyword evidence="4" id="KW-1185">Reference proteome</keyword>
<dbReference type="Proteomes" id="UP000018144">
    <property type="component" value="Unassembled WGS sequence"/>
</dbReference>
<keyword evidence="1" id="KW-0472">Membrane</keyword>
<dbReference type="AlphaFoldDB" id="U4LNG6"/>
<keyword evidence="1" id="KW-0812">Transmembrane</keyword>
<evidence type="ECO:0000256" key="2">
    <source>
        <dbReference type="SAM" id="SignalP"/>
    </source>
</evidence>
<evidence type="ECO:0000313" key="4">
    <source>
        <dbReference type="Proteomes" id="UP000018144"/>
    </source>
</evidence>
<organism evidence="3 4">
    <name type="scientific">Pyronema omphalodes (strain CBS 100304)</name>
    <name type="common">Pyronema confluens</name>
    <dbReference type="NCBI Taxonomy" id="1076935"/>
    <lineage>
        <taxon>Eukaryota</taxon>
        <taxon>Fungi</taxon>
        <taxon>Dikarya</taxon>
        <taxon>Ascomycota</taxon>
        <taxon>Pezizomycotina</taxon>
        <taxon>Pezizomycetes</taxon>
        <taxon>Pezizales</taxon>
        <taxon>Pyronemataceae</taxon>
        <taxon>Pyronema</taxon>
    </lineage>
</organism>
<sequence>MARNYGHPYLHFILCLLAILVICQPASAAGRMCKGTKEEDPGCWELSTILASVFGGIFGSMVVGFLVRLIYVLCHPINPH</sequence>
<feature type="transmembrane region" description="Helical" evidence="1">
    <location>
        <begin position="52"/>
        <end position="74"/>
    </location>
</feature>
<gene>
    <name evidence="3" type="ORF">PCON_09466</name>
</gene>
<evidence type="ECO:0000256" key="1">
    <source>
        <dbReference type="SAM" id="Phobius"/>
    </source>
</evidence>
<proteinExistence type="predicted"/>
<keyword evidence="1" id="KW-1133">Transmembrane helix</keyword>
<feature type="chain" id="PRO_5004651759" evidence="2">
    <location>
        <begin position="29"/>
        <end position="80"/>
    </location>
</feature>
<feature type="signal peptide" evidence="2">
    <location>
        <begin position="1"/>
        <end position="28"/>
    </location>
</feature>
<protein>
    <submittedName>
        <fullName evidence="3">Uncharacterized protein</fullName>
    </submittedName>
</protein>